<keyword evidence="2" id="KW-0808">Transferase</keyword>
<dbReference type="PANTHER" id="PTHR11783">
    <property type="entry name" value="SULFOTRANSFERASE SULT"/>
    <property type="match status" value="1"/>
</dbReference>
<reference evidence="4" key="1">
    <citation type="submission" date="2021-12" db="EMBL/GenBank/DDBJ databases">
        <authorList>
            <person name="Martin H S."/>
        </authorList>
    </citation>
    <scope>NUCLEOTIDE SEQUENCE</scope>
</reference>
<dbReference type="SUPFAM" id="SSF52540">
    <property type="entry name" value="P-loop containing nucleoside triphosphate hydrolases"/>
    <property type="match status" value="1"/>
</dbReference>
<dbReference type="EMBL" id="OV170223">
    <property type="protein sequence ID" value="CAH0723133.1"/>
    <property type="molecule type" value="Genomic_DNA"/>
</dbReference>
<evidence type="ECO:0000256" key="1">
    <source>
        <dbReference type="ARBA" id="ARBA00005771"/>
    </source>
</evidence>
<dbReference type="Proteomes" id="UP000838878">
    <property type="component" value="Chromosome 3"/>
</dbReference>
<comment type="similarity">
    <text evidence="1">Belongs to the sulfotransferase 1 family.</text>
</comment>
<feature type="non-terminal residue" evidence="4">
    <location>
        <position position="381"/>
    </location>
</feature>
<feature type="domain" description="Sulfotransferase" evidence="3">
    <location>
        <begin position="97"/>
        <end position="357"/>
    </location>
</feature>
<dbReference type="InterPro" id="IPR000863">
    <property type="entry name" value="Sulfotransferase_dom"/>
</dbReference>
<dbReference type="Gene3D" id="3.40.50.300">
    <property type="entry name" value="P-loop containing nucleotide triphosphate hydrolases"/>
    <property type="match status" value="1"/>
</dbReference>
<dbReference type="OrthoDB" id="205623at2759"/>
<gene>
    <name evidence="4" type="ORF">BINO364_LOCUS9002</name>
</gene>
<evidence type="ECO:0000256" key="2">
    <source>
        <dbReference type="ARBA" id="ARBA00022679"/>
    </source>
</evidence>
<evidence type="ECO:0000259" key="3">
    <source>
        <dbReference type="Pfam" id="PF00685"/>
    </source>
</evidence>
<accession>A0A8J9VII1</accession>
<keyword evidence="5" id="KW-1185">Reference proteome</keyword>
<dbReference type="InterPro" id="IPR027417">
    <property type="entry name" value="P-loop_NTPase"/>
</dbReference>
<dbReference type="GO" id="GO:0008146">
    <property type="term" value="F:sulfotransferase activity"/>
    <property type="evidence" value="ECO:0007669"/>
    <property type="project" value="InterPro"/>
</dbReference>
<proteinExistence type="inferred from homology"/>
<dbReference type="AlphaFoldDB" id="A0A8J9VII1"/>
<protein>
    <recommendedName>
        <fullName evidence="3">Sulfotransferase domain-containing protein</fullName>
    </recommendedName>
</protein>
<evidence type="ECO:0000313" key="5">
    <source>
        <dbReference type="Proteomes" id="UP000838878"/>
    </source>
</evidence>
<evidence type="ECO:0000313" key="4">
    <source>
        <dbReference type="EMBL" id="CAH0723133.1"/>
    </source>
</evidence>
<dbReference type="Pfam" id="PF00685">
    <property type="entry name" value="Sulfotransfer_1"/>
    <property type="match status" value="1"/>
</dbReference>
<name>A0A8J9VII1_9NEOP</name>
<sequence>MQTHSDFIELVDRYDYSDIENRTFISLYHSSVLAVTMAPWLDLPYEIRDVTAEEDKVIKKCLIGYTKPFVKCGEKQYVMPGAFRKHAEAIYNMQVRPDDIWVITFPRSGTTWTQEMVWLIENELDYKGAKERSLFERFPMLEITALIPELAFDLIRINFMNLAYFQGLNQAARVPSWKTIEDAPSPRFIKTHLPLSLLPPNLLSTAKVIYVARDPRDVAVSYYYLHKMVIKTLMRATFNHFWDAFRKDLLPWTPIIEHTNEAWKLRHNENLHFLFYEDMIKDLPKTIRGVCNFLNRDYSEDQVRFLASHLSFHNLRKNKAVNNTTTENNEIQFIRKGEAGGWRTHFDAKMEVQAENFLCTRLHYLDLAYPSIAVDIEETRL</sequence>
<organism evidence="4 5">
    <name type="scientific">Brenthis ino</name>
    <name type="common">lesser marbled fritillary</name>
    <dbReference type="NCBI Taxonomy" id="405034"/>
    <lineage>
        <taxon>Eukaryota</taxon>
        <taxon>Metazoa</taxon>
        <taxon>Ecdysozoa</taxon>
        <taxon>Arthropoda</taxon>
        <taxon>Hexapoda</taxon>
        <taxon>Insecta</taxon>
        <taxon>Pterygota</taxon>
        <taxon>Neoptera</taxon>
        <taxon>Endopterygota</taxon>
        <taxon>Lepidoptera</taxon>
        <taxon>Glossata</taxon>
        <taxon>Ditrysia</taxon>
        <taxon>Papilionoidea</taxon>
        <taxon>Nymphalidae</taxon>
        <taxon>Heliconiinae</taxon>
        <taxon>Argynnini</taxon>
        <taxon>Brenthis</taxon>
    </lineage>
</organism>